<comment type="caution">
    <text evidence="1">The sequence shown here is derived from an EMBL/GenBank/DDBJ whole genome shotgun (WGS) entry which is preliminary data.</text>
</comment>
<sequence length="228" mass="26728">MDYQTKLRVSIDILSCINQEKQQKVVIANIINKCRLVFDIDSGLVLKQSTITNLNKDILQEINYTFQQDEILSLIYPLIINNHPIQMVVNLQNDGIYERVKQQKELLRGEEYYVGLPSGQNQQFIQIQQGEIIINNQSFMIKENMNIVFVKKKSKQDSIFEQIQMINPTMCSSHQHAHIKVQNGRIFLVDGFQENTSKNGVWILVKHQMFSNHNQYCYKDFRLAIYLN</sequence>
<organism evidence="1 2">
    <name type="scientific">Paramecium octaurelia</name>
    <dbReference type="NCBI Taxonomy" id="43137"/>
    <lineage>
        <taxon>Eukaryota</taxon>
        <taxon>Sar</taxon>
        <taxon>Alveolata</taxon>
        <taxon>Ciliophora</taxon>
        <taxon>Intramacronucleata</taxon>
        <taxon>Oligohymenophorea</taxon>
        <taxon>Peniculida</taxon>
        <taxon>Parameciidae</taxon>
        <taxon>Paramecium</taxon>
    </lineage>
</organism>
<dbReference type="OrthoDB" id="10367990at2759"/>
<reference evidence="1" key="1">
    <citation type="submission" date="2021-01" db="EMBL/GenBank/DDBJ databases">
        <authorList>
            <consortium name="Genoscope - CEA"/>
            <person name="William W."/>
        </authorList>
    </citation>
    <scope>NUCLEOTIDE SEQUENCE</scope>
</reference>
<dbReference type="Proteomes" id="UP000683925">
    <property type="component" value="Unassembled WGS sequence"/>
</dbReference>
<dbReference type="EMBL" id="CAJJDP010000020">
    <property type="protein sequence ID" value="CAD8147835.1"/>
    <property type="molecule type" value="Genomic_DNA"/>
</dbReference>
<protein>
    <recommendedName>
        <fullName evidence="3">FHA domain-containing protein</fullName>
    </recommendedName>
</protein>
<evidence type="ECO:0000313" key="2">
    <source>
        <dbReference type="Proteomes" id="UP000683925"/>
    </source>
</evidence>
<keyword evidence="2" id="KW-1185">Reference proteome</keyword>
<evidence type="ECO:0008006" key="3">
    <source>
        <dbReference type="Google" id="ProtNLM"/>
    </source>
</evidence>
<dbReference type="AlphaFoldDB" id="A0A8S1T386"/>
<proteinExistence type="predicted"/>
<name>A0A8S1T386_PAROT</name>
<gene>
    <name evidence="1" type="ORF">POCTA_138.1.T0200224</name>
</gene>
<accession>A0A8S1T386</accession>
<evidence type="ECO:0000313" key="1">
    <source>
        <dbReference type="EMBL" id="CAD8147835.1"/>
    </source>
</evidence>